<evidence type="ECO:0000259" key="10">
    <source>
        <dbReference type="Pfam" id="PF25954"/>
    </source>
</evidence>
<evidence type="ECO:0000256" key="5">
    <source>
        <dbReference type="ARBA" id="ARBA00022764"/>
    </source>
</evidence>
<dbReference type="InterPro" id="IPR058792">
    <property type="entry name" value="Beta-barrel_RND_2"/>
</dbReference>
<evidence type="ECO:0000256" key="4">
    <source>
        <dbReference type="ARBA" id="ARBA00022729"/>
    </source>
</evidence>
<feature type="domain" description="Multidrug resistance protein MdtA-like barrel-sandwich hybrid" evidence="9">
    <location>
        <begin position="68"/>
        <end position="248"/>
    </location>
</feature>
<gene>
    <name evidence="11" type="ORF">C1O66_23155</name>
</gene>
<comment type="subcellular location">
    <subcellularLocation>
        <location evidence="1">Periplasm</location>
    </subcellularLocation>
</comment>
<evidence type="ECO:0000256" key="8">
    <source>
        <dbReference type="SAM" id="Phobius"/>
    </source>
</evidence>
<proteinExistence type="inferred from homology"/>
<keyword evidence="8" id="KW-1133">Transmembrane helix</keyword>
<keyword evidence="5" id="KW-0574">Periplasm</keyword>
<dbReference type="InterPro" id="IPR050465">
    <property type="entry name" value="UPF0194_transport"/>
</dbReference>
<dbReference type="Gene3D" id="2.40.30.170">
    <property type="match status" value="1"/>
</dbReference>
<accession>A0A2N8KSZ4</accession>
<keyword evidence="6 7" id="KW-0175">Coiled coil</keyword>
<sequence length="430" mass="45868">MDTPVAAAKAGRHFLPRWALWVLGLLLIAVALGLWHSQRGKALPAEQLQRRDFVQTVVASARVEAPHRVDLAAQITGTVSEVPVAQGQAVAQGQLLVALEASELKAAQRQAEAALQQAQLNLRRLGEVQLPVSEQQLRQAQATLDLARAQLQRSEQLHQQGFIGAAALDEARKSLSLAEAQARVSQAQTRSLQPAGSELALARAALSQAEAAADLARARARYTRIQAPVAGTLIARNVEVGDVVQAGRLLMTLSPQGRTELVLSIDEKNLRLLQLGQPALASADAYPEQRFAARVAYINPGINAQTGAVEVRLAVDAPPVYLRQDMTVSADIEVGRRQRALLLGLAQVHEASGQKPWVWRVDAQQGLQRREIELGLRSGGWVEVLGGLAEGDVVLQAAAADAAGLKAGDPVRPVFAKPTAAAPRSLPASR</sequence>
<dbReference type="GO" id="GO:0022857">
    <property type="term" value="F:transmembrane transporter activity"/>
    <property type="evidence" value="ECO:0007669"/>
    <property type="project" value="InterPro"/>
</dbReference>
<dbReference type="InterPro" id="IPR006143">
    <property type="entry name" value="RND_pump_MFP"/>
</dbReference>
<dbReference type="OrthoDB" id="9806939at2"/>
<dbReference type="SUPFAM" id="SSF111369">
    <property type="entry name" value="HlyD-like secretion proteins"/>
    <property type="match status" value="3"/>
</dbReference>
<evidence type="ECO:0000256" key="1">
    <source>
        <dbReference type="ARBA" id="ARBA00004418"/>
    </source>
</evidence>
<keyword evidence="12" id="KW-1185">Reference proteome</keyword>
<dbReference type="PANTHER" id="PTHR32347:SF29">
    <property type="entry name" value="UPF0194 MEMBRANE PROTEIN YBHG"/>
    <property type="match status" value="1"/>
</dbReference>
<evidence type="ECO:0000256" key="6">
    <source>
        <dbReference type="ARBA" id="ARBA00023054"/>
    </source>
</evidence>
<dbReference type="Pfam" id="PF25917">
    <property type="entry name" value="BSH_RND"/>
    <property type="match status" value="1"/>
</dbReference>
<comment type="caution">
    <text evidence="11">The sequence shown here is derived from an EMBL/GenBank/DDBJ whole genome shotgun (WGS) entry which is preliminary data.</text>
</comment>
<comment type="similarity">
    <text evidence="2">Belongs to the membrane fusion protein (MFP) (TC 8.A.1) family.</text>
</comment>
<feature type="transmembrane region" description="Helical" evidence="8">
    <location>
        <begin position="18"/>
        <end position="35"/>
    </location>
</feature>
<dbReference type="GO" id="GO:0016020">
    <property type="term" value="C:membrane"/>
    <property type="evidence" value="ECO:0007669"/>
    <property type="project" value="InterPro"/>
</dbReference>
<evidence type="ECO:0000313" key="11">
    <source>
        <dbReference type="EMBL" id="PND36571.1"/>
    </source>
</evidence>
<dbReference type="RefSeq" id="WP_102770342.1">
    <property type="nucleotide sequence ID" value="NZ_POSP01000004.1"/>
</dbReference>
<dbReference type="Pfam" id="PF25954">
    <property type="entry name" value="Beta-barrel_RND_2"/>
    <property type="match status" value="1"/>
</dbReference>
<protein>
    <submittedName>
        <fullName evidence="11">Efflux RND transporter periplasmic adaptor subunit</fullName>
    </submittedName>
</protein>
<evidence type="ECO:0000259" key="9">
    <source>
        <dbReference type="Pfam" id="PF25917"/>
    </source>
</evidence>
<evidence type="ECO:0000256" key="7">
    <source>
        <dbReference type="SAM" id="Coils"/>
    </source>
</evidence>
<dbReference type="GO" id="GO:0042597">
    <property type="term" value="C:periplasmic space"/>
    <property type="evidence" value="ECO:0007669"/>
    <property type="project" value="UniProtKB-SubCell"/>
</dbReference>
<dbReference type="PANTHER" id="PTHR32347">
    <property type="entry name" value="EFFLUX SYSTEM COMPONENT YKNX-RELATED"/>
    <property type="match status" value="1"/>
</dbReference>
<keyword evidence="8" id="KW-0812">Transmembrane</keyword>
<keyword evidence="8" id="KW-0472">Membrane</keyword>
<name>A0A2N8KSZ4_9BURK</name>
<feature type="coiled-coil region" evidence="7">
    <location>
        <begin position="97"/>
        <end position="219"/>
    </location>
</feature>
<organism evidence="11 12">
    <name type="scientific">Kinneretia aquatilis</name>
    <dbReference type="NCBI Taxonomy" id="2070761"/>
    <lineage>
        <taxon>Bacteria</taxon>
        <taxon>Pseudomonadati</taxon>
        <taxon>Pseudomonadota</taxon>
        <taxon>Betaproteobacteria</taxon>
        <taxon>Burkholderiales</taxon>
        <taxon>Sphaerotilaceae</taxon>
        <taxon>Roseateles</taxon>
    </lineage>
</organism>
<dbReference type="AlphaFoldDB" id="A0A2N8KSZ4"/>
<dbReference type="Gene3D" id="2.40.420.20">
    <property type="match status" value="1"/>
</dbReference>
<reference evidence="11 12" key="1">
    <citation type="submission" date="2018-01" db="EMBL/GenBank/DDBJ databases">
        <title>Draft genome sequence of Paucibacter aquatile CR182 isolated from freshwater of the Nakdong River.</title>
        <authorList>
            <person name="Choi A."/>
            <person name="Chung E.J."/>
        </authorList>
    </citation>
    <scope>NUCLEOTIDE SEQUENCE [LARGE SCALE GENOMIC DNA]</scope>
    <source>
        <strain evidence="11 12">CR182</strain>
    </source>
</reference>
<evidence type="ECO:0000256" key="3">
    <source>
        <dbReference type="ARBA" id="ARBA00010602"/>
    </source>
</evidence>
<evidence type="ECO:0000313" key="12">
    <source>
        <dbReference type="Proteomes" id="UP000235916"/>
    </source>
</evidence>
<evidence type="ECO:0000256" key="2">
    <source>
        <dbReference type="ARBA" id="ARBA00009477"/>
    </source>
</evidence>
<dbReference type="Gene3D" id="2.40.50.100">
    <property type="match status" value="1"/>
</dbReference>
<dbReference type="Gene3D" id="1.10.287.470">
    <property type="entry name" value="Helix hairpin bin"/>
    <property type="match status" value="1"/>
</dbReference>
<dbReference type="Proteomes" id="UP000235916">
    <property type="component" value="Unassembled WGS sequence"/>
</dbReference>
<dbReference type="InterPro" id="IPR058625">
    <property type="entry name" value="MdtA-like_BSH"/>
</dbReference>
<feature type="domain" description="CusB-like beta-barrel" evidence="10">
    <location>
        <begin position="263"/>
        <end position="332"/>
    </location>
</feature>
<dbReference type="NCBIfam" id="TIGR01730">
    <property type="entry name" value="RND_mfp"/>
    <property type="match status" value="1"/>
</dbReference>
<comment type="similarity">
    <text evidence="3">Belongs to the UPF0194 family.</text>
</comment>
<keyword evidence="4" id="KW-0732">Signal</keyword>
<dbReference type="EMBL" id="POSP01000004">
    <property type="protein sequence ID" value="PND36571.1"/>
    <property type="molecule type" value="Genomic_DNA"/>
</dbReference>